<dbReference type="PANTHER" id="PTHR30371">
    <property type="entry name" value="SEC-INDEPENDENT PROTEIN TRANSLOCASE PROTEIN TATC"/>
    <property type="match status" value="1"/>
</dbReference>
<keyword evidence="5" id="KW-0653">Protein transport</keyword>
<comment type="subunit">
    <text evidence="5">Forms a complex with TatA.</text>
</comment>
<evidence type="ECO:0000256" key="2">
    <source>
        <dbReference type="ARBA" id="ARBA00022692"/>
    </source>
</evidence>
<name>A0A2K5AS73_9ARCH</name>
<comment type="function">
    <text evidence="5">Part of the twin-arginine translocation (Tat) system that transports large folded proteins containing a characteristic twin-arginine motif in their signal peptide across membranes.</text>
</comment>
<feature type="transmembrane region" description="Helical" evidence="5">
    <location>
        <begin position="256"/>
        <end position="276"/>
    </location>
</feature>
<feature type="transmembrane region" description="Helical" evidence="5">
    <location>
        <begin position="39"/>
        <end position="61"/>
    </location>
</feature>
<dbReference type="KEGG" id="ncv:NCAV_1287"/>
<evidence type="ECO:0000256" key="1">
    <source>
        <dbReference type="ARBA" id="ARBA00004141"/>
    </source>
</evidence>
<keyword evidence="5" id="KW-0813">Transport</keyword>
<dbReference type="GO" id="GO:0043953">
    <property type="term" value="P:protein transport by the Tat complex"/>
    <property type="evidence" value="ECO:0007669"/>
    <property type="project" value="UniProtKB-UniRule"/>
</dbReference>
<keyword evidence="3 5" id="KW-1133">Transmembrane helix</keyword>
<protein>
    <recommendedName>
        <fullName evidence="5">Sec-independent protein translocase protein TatC</fullName>
    </recommendedName>
</protein>
<evidence type="ECO:0000256" key="4">
    <source>
        <dbReference type="ARBA" id="ARBA00023136"/>
    </source>
</evidence>
<keyword evidence="5" id="KW-1003">Cell membrane</keyword>
<dbReference type="Proteomes" id="UP000236248">
    <property type="component" value="Chromosome NCAV"/>
</dbReference>
<dbReference type="GO" id="GO:0009977">
    <property type="term" value="F:proton motive force dependent protein transmembrane transporter activity"/>
    <property type="evidence" value="ECO:0007669"/>
    <property type="project" value="TreeGrafter"/>
</dbReference>
<dbReference type="GO" id="GO:0033281">
    <property type="term" value="C:TAT protein transport complex"/>
    <property type="evidence" value="ECO:0007669"/>
    <property type="project" value="UniProtKB-UniRule"/>
</dbReference>
<keyword evidence="5" id="KW-0811">Translocation</keyword>
<accession>A0A2K5AS73</accession>
<feature type="transmembrane region" description="Helical" evidence="5">
    <location>
        <begin position="151"/>
        <end position="179"/>
    </location>
</feature>
<dbReference type="HAMAP" id="MF_00902">
    <property type="entry name" value="TatC"/>
    <property type="match status" value="1"/>
</dbReference>
<feature type="transmembrane region" description="Helical" evidence="5">
    <location>
        <begin position="199"/>
        <end position="222"/>
    </location>
</feature>
<feature type="transmembrane region" description="Helical" evidence="5">
    <location>
        <begin position="234"/>
        <end position="250"/>
    </location>
</feature>
<evidence type="ECO:0000256" key="5">
    <source>
        <dbReference type="HAMAP-Rule" id="MF_00902"/>
    </source>
</evidence>
<keyword evidence="4 5" id="KW-0472">Membrane</keyword>
<comment type="similarity">
    <text evidence="5">Belongs to the TatC family.</text>
</comment>
<dbReference type="Pfam" id="PF00902">
    <property type="entry name" value="TatC"/>
    <property type="match status" value="1"/>
</dbReference>
<dbReference type="PRINTS" id="PR01840">
    <property type="entry name" value="TATCFAMILY"/>
</dbReference>
<keyword evidence="7" id="KW-1185">Reference proteome</keyword>
<dbReference type="AlphaFoldDB" id="A0A2K5AS73"/>
<dbReference type="EMBL" id="LT981265">
    <property type="protein sequence ID" value="SPC34454.1"/>
    <property type="molecule type" value="Genomic_DNA"/>
</dbReference>
<comment type="subcellular location">
    <subcellularLocation>
        <location evidence="5">Cell membrane</location>
        <topology evidence="5">Multi-pass membrane protein</topology>
    </subcellularLocation>
    <subcellularLocation>
        <location evidence="1">Membrane</location>
        <topology evidence="1">Multi-pass membrane protein</topology>
    </subcellularLocation>
</comment>
<evidence type="ECO:0000313" key="7">
    <source>
        <dbReference type="Proteomes" id="UP000236248"/>
    </source>
</evidence>
<dbReference type="InterPro" id="IPR002033">
    <property type="entry name" value="TatC"/>
</dbReference>
<evidence type="ECO:0000256" key="3">
    <source>
        <dbReference type="ARBA" id="ARBA00022989"/>
    </source>
</evidence>
<keyword evidence="2 5" id="KW-0812">Transmembrane</keyword>
<dbReference type="NCBIfam" id="TIGR00945">
    <property type="entry name" value="tatC"/>
    <property type="match status" value="1"/>
</dbReference>
<feature type="transmembrane region" description="Helical" evidence="5">
    <location>
        <begin position="109"/>
        <end position="130"/>
    </location>
</feature>
<organism evidence="6 7">
    <name type="scientific">Candidatus Nitrosocaldus cavascurensis</name>
    <dbReference type="NCBI Taxonomy" id="2058097"/>
    <lineage>
        <taxon>Archaea</taxon>
        <taxon>Nitrososphaerota</taxon>
        <taxon>Nitrososphaeria</taxon>
        <taxon>Candidatus Nitrosocaldales</taxon>
        <taxon>Candidatus Nitrosocaldaceae</taxon>
        <taxon>Candidatus Nitrosocaldus</taxon>
    </lineage>
</organism>
<dbReference type="GO" id="GO:0065002">
    <property type="term" value="P:intracellular protein transmembrane transport"/>
    <property type="evidence" value="ECO:0007669"/>
    <property type="project" value="TreeGrafter"/>
</dbReference>
<evidence type="ECO:0000313" key="6">
    <source>
        <dbReference type="EMBL" id="SPC34454.1"/>
    </source>
</evidence>
<reference evidence="7" key="1">
    <citation type="submission" date="2018-01" db="EMBL/GenBank/DDBJ databases">
        <authorList>
            <person name="Kerou L M."/>
        </authorList>
    </citation>
    <scope>NUCLEOTIDE SEQUENCE [LARGE SCALE GENOMIC DNA]</scope>
    <source>
        <strain evidence="7">SCU2</strain>
    </source>
</reference>
<gene>
    <name evidence="5 6" type="primary">tatC</name>
    <name evidence="6" type="ORF">NCAV_1287</name>
</gene>
<sequence length="284" mass="31798">MVVLKVVLKIRIKLFMIDKLKLVEEKTLREHLDELRIRIVRIVLAIIILSAVNLTISIRWMDLDGIPFPVPYPYPDILNSVSAQVIQAMSKELVPEHVELVQLAPGQAFFAQLQVAIILASILAMPIIVREVAGFIGPALYEDEVMAVKRITLPAVALFASGCIFSYLVIIPFMLDFLYRYGETLGIHTFLSIGEFINFVMQFIVAFGISFLLPIAMWVASSADLVDRQFWRRNIRYAIVVIAIFGALITPDGSGITMWFVALPLIALYAVGMVAVEFKIKGSK</sequence>
<dbReference type="PANTHER" id="PTHR30371:SF0">
    <property type="entry name" value="SEC-INDEPENDENT PROTEIN TRANSLOCASE PROTEIN TATC, CHLOROPLASTIC-RELATED"/>
    <property type="match status" value="1"/>
</dbReference>
<proteinExistence type="inferred from homology"/>